<organism evidence="9 10">
    <name type="scientific">Actinocorallia aurantiaca</name>
    <dbReference type="NCBI Taxonomy" id="46204"/>
    <lineage>
        <taxon>Bacteria</taxon>
        <taxon>Bacillati</taxon>
        <taxon>Actinomycetota</taxon>
        <taxon>Actinomycetes</taxon>
        <taxon>Streptosporangiales</taxon>
        <taxon>Thermomonosporaceae</taxon>
        <taxon>Actinocorallia</taxon>
    </lineage>
</organism>
<keyword evidence="10" id="KW-1185">Reference proteome</keyword>
<evidence type="ECO:0000256" key="7">
    <source>
        <dbReference type="RuleBase" id="RU363032"/>
    </source>
</evidence>
<comment type="caution">
    <text evidence="9">The sequence shown here is derived from an EMBL/GenBank/DDBJ whole genome shotgun (WGS) entry which is preliminary data.</text>
</comment>
<feature type="domain" description="ABC transmembrane type-1" evidence="8">
    <location>
        <begin position="118"/>
        <end position="317"/>
    </location>
</feature>
<dbReference type="InterPro" id="IPR000515">
    <property type="entry name" value="MetI-like"/>
</dbReference>
<keyword evidence="5 7" id="KW-1133">Transmembrane helix</keyword>
<dbReference type="Gene3D" id="1.10.3720.10">
    <property type="entry name" value="MetI-like"/>
    <property type="match status" value="1"/>
</dbReference>
<evidence type="ECO:0000256" key="5">
    <source>
        <dbReference type="ARBA" id="ARBA00022989"/>
    </source>
</evidence>
<dbReference type="RefSeq" id="WP_344451878.1">
    <property type="nucleotide sequence ID" value="NZ_BAAATZ010000014.1"/>
</dbReference>
<gene>
    <name evidence="9" type="ORF">GCM10010439_38420</name>
</gene>
<feature type="transmembrane region" description="Helical" evidence="7">
    <location>
        <begin position="248"/>
        <end position="274"/>
    </location>
</feature>
<feature type="transmembrane region" description="Helical" evidence="7">
    <location>
        <begin position="154"/>
        <end position="177"/>
    </location>
</feature>
<evidence type="ECO:0000259" key="8">
    <source>
        <dbReference type="PROSITE" id="PS50928"/>
    </source>
</evidence>
<evidence type="ECO:0000256" key="1">
    <source>
        <dbReference type="ARBA" id="ARBA00004651"/>
    </source>
</evidence>
<dbReference type="Proteomes" id="UP001501842">
    <property type="component" value="Unassembled WGS sequence"/>
</dbReference>
<dbReference type="SUPFAM" id="SSF161098">
    <property type="entry name" value="MetI-like"/>
    <property type="match status" value="1"/>
</dbReference>
<dbReference type="PANTHER" id="PTHR43163:SF6">
    <property type="entry name" value="DIPEPTIDE TRANSPORT SYSTEM PERMEASE PROTEIN DPPB-RELATED"/>
    <property type="match status" value="1"/>
</dbReference>
<accession>A0ABN3UAX4</accession>
<feature type="transmembrane region" description="Helical" evidence="7">
    <location>
        <begin position="122"/>
        <end position="142"/>
    </location>
</feature>
<keyword evidence="3" id="KW-1003">Cell membrane</keyword>
<evidence type="ECO:0000313" key="9">
    <source>
        <dbReference type="EMBL" id="GAA2728988.1"/>
    </source>
</evidence>
<dbReference type="PROSITE" id="PS50928">
    <property type="entry name" value="ABC_TM1"/>
    <property type="match status" value="1"/>
</dbReference>
<comment type="similarity">
    <text evidence="7">Belongs to the binding-protein-dependent transport system permease family.</text>
</comment>
<keyword evidence="6 7" id="KW-0472">Membrane</keyword>
<dbReference type="CDD" id="cd06261">
    <property type="entry name" value="TM_PBP2"/>
    <property type="match status" value="1"/>
</dbReference>
<dbReference type="EMBL" id="BAAATZ010000014">
    <property type="protein sequence ID" value="GAA2728988.1"/>
    <property type="molecule type" value="Genomic_DNA"/>
</dbReference>
<evidence type="ECO:0000313" key="10">
    <source>
        <dbReference type="Proteomes" id="UP001501842"/>
    </source>
</evidence>
<evidence type="ECO:0000256" key="3">
    <source>
        <dbReference type="ARBA" id="ARBA00022475"/>
    </source>
</evidence>
<keyword evidence="2 7" id="KW-0813">Transport</keyword>
<feature type="transmembrane region" description="Helical" evidence="7">
    <location>
        <begin position="294"/>
        <end position="317"/>
    </location>
</feature>
<reference evidence="9 10" key="1">
    <citation type="journal article" date="2019" name="Int. J. Syst. Evol. Microbiol.">
        <title>The Global Catalogue of Microorganisms (GCM) 10K type strain sequencing project: providing services to taxonomists for standard genome sequencing and annotation.</title>
        <authorList>
            <consortium name="The Broad Institute Genomics Platform"/>
            <consortium name="The Broad Institute Genome Sequencing Center for Infectious Disease"/>
            <person name="Wu L."/>
            <person name="Ma J."/>
        </authorList>
    </citation>
    <scope>NUCLEOTIDE SEQUENCE [LARGE SCALE GENOMIC DNA]</scope>
    <source>
        <strain evidence="9 10">JCM 8201</strain>
    </source>
</reference>
<protein>
    <submittedName>
        <fullName evidence="9">ABC transporter permease</fullName>
    </submittedName>
</protein>
<evidence type="ECO:0000256" key="2">
    <source>
        <dbReference type="ARBA" id="ARBA00022448"/>
    </source>
</evidence>
<name>A0ABN3UAX4_9ACTN</name>
<feature type="transmembrane region" description="Helical" evidence="7">
    <location>
        <begin position="183"/>
        <end position="209"/>
    </location>
</feature>
<dbReference type="InterPro" id="IPR035906">
    <property type="entry name" value="MetI-like_sf"/>
</dbReference>
<dbReference type="Pfam" id="PF00528">
    <property type="entry name" value="BPD_transp_1"/>
    <property type="match status" value="1"/>
</dbReference>
<sequence>MSAAPVAEPAVVAVPAPARTGYRRRILTRLGHALIVLWGAVTFTFAALHLIRGSVVDAIIGNNLQVTPEIRAEVERRYGLGEPLWRQYLHQTGSLLRGDLGESYQLSMPVSQAIREQVGPTLTLMATAITLAGAVSLVLALATAGRSRWVRGPFAALEATAVSVPQFWLGILLLTVFSFGLRWFPVIGTGPGALVLPAVTLALPVAGVLTPVMREGVERALEEPFVVTARARGASEWIVLSRHVLRHALIPAVTLLGLLAGALTGGAVIVEQVFSRPGLGRLLVTAVTGKDIPVVLGTVLVTALFYVTVNLVVDLLYPLIDPRLRD</sequence>
<keyword evidence="4 7" id="KW-0812">Transmembrane</keyword>
<comment type="subcellular location">
    <subcellularLocation>
        <location evidence="1 7">Cell membrane</location>
        <topology evidence="1 7">Multi-pass membrane protein</topology>
    </subcellularLocation>
</comment>
<dbReference type="PANTHER" id="PTHR43163">
    <property type="entry name" value="DIPEPTIDE TRANSPORT SYSTEM PERMEASE PROTEIN DPPB-RELATED"/>
    <property type="match status" value="1"/>
</dbReference>
<proteinExistence type="inferred from homology"/>
<feature type="transmembrane region" description="Helical" evidence="7">
    <location>
        <begin position="30"/>
        <end position="51"/>
    </location>
</feature>
<evidence type="ECO:0000256" key="6">
    <source>
        <dbReference type="ARBA" id="ARBA00023136"/>
    </source>
</evidence>
<evidence type="ECO:0000256" key="4">
    <source>
        <dbReference type="ARBA" id="ARBA00022692"/>
    </source>
</evidence>